<dbReference type="Proteomes" id="UP000199682">
    <property type="component" value="Unassembled WGS sequence"/>
</dbReference>
<dbReference type="InterPro" id="IPR029476">
    <property type="entry name" value="DNase_NucA_NucB"/>
</dbReference>
<name>A0A1G8QGM1_9PSEU</name>
<evidence type="ECO:0000259" key="2">
    <source>
        <dbReference type="Pfam" id="PF14040"/>
    </source>
</evidence>
<evidence type="ECO:0000313" key="4">
    <source>
        <dbReference type="Proteomes" id="UP000199682"/>
    </source>
</evidence>
<dbReference type="Pfam" id="PF14040">
    <property type="entry name" value="DNase_NucA_NucB"/>
    <property type="match status" value="1"/>
</dbReference>
<sequence>MRSVPRQWRAAAAVLIAVLSIATATAPASGEVSAKQRSAAELAKIAQVPDRMPLPQRDQIRVSNGADCEKPTKDGASACLTVVRPDKSTVAAPPGGEMSTSAIQPMPQFCVDNPFTGWWVNRTSACSISGLRLTTTRTVNGVTTVTGEANMNVYPYAYSSTTLQTIGYQIQLSMHNGWGDARNASVSGGSNLVGACLTRSRQFPSQPLLPLNSFKDGEWYFDTTATAPGAIGHCDPTWEVTFTTSGYAPATANYLTYAFRCDNATGGNPNVGCVVPQYPSALLYFSSSYPALASHVSRAQASGLPGATFDAPLTRSTDAAVEARNRALACGDAPSIDGKTCDEYPLATSRNGLSAGGARRIFDNCGFAPQPGSGPDGASACMITASENNAQGGLNTQFYRSERVLDGDPFRVIVI</sequence>
<feature type="domain" description="Deoxyribonuclease NucA/NucB" evidence="2">
    <location>
        <begin position="315"/>
        <end position="412"/>
    </location>
</feature>
<keyword evidence="1" id="KW-0732">Signal</keyword>
<reference evidence="4" key="1">
    <citation type="submission" date="2016-10" db="EMBL/GenBank/DDBJ databases">
        <authorList>
            <person name="Varghese N."/>
            <person name="Submissions S."/>
        </authorList>
    </citation>
    <scope>NUCLEOTIDE SEQUENCE [LARGE SCALE GENOMIC DNA]</scope>
    <source>
        <strain evidence="4">DSM 44796</strain>
    </source>
</reference>
<dbReference type="AlphaFoldDB" id="A0A1G8QGM1"/>
<feature type="signal peptide" evidence="1">
    <location>
        <begin position="1"/>
        <end position="26"/>
    </location>
</feature>
<evidence type="ECO:0000313" key="3">
    <source>
        <dbReference type="EMBL" id="SDJ03867.1"/>
    </source>
</evidence>
<gene>
    <name evidence="3" type="ORF">SAMN04488074_101344</name>
</gene>
<accession>A0A1G8QGM1</accession>
<protein>
    <submittedName>
        <fullName evidence="3">Deoxyribonuclease NucA/NucB</fullName>
    </submittedName>
</protein>
<proteinExistence type="predicted"/>
<feature type="chain" id="PRO_5038412567" evidence="1">
    <location>
        <begin position="27"/>
        <end position="415"/>
    </location>
</feature>
<organism evidence="3 4">
    <name type="scientific">Lentzea albidocapillata subsp. violacea</name>
    <dbReference type="NCBI Taxonomy" id="128104"/>
    <lineage>
        <taxon>Bacteria</taxon>
        <taxon>Bacillati</taxon>
        <taxon>Actinomycetota</taxon>
        <taxon>Actinomycetes</taxon>
        <taxon>Pseudonocardiales</taxon>
        <taxon>Pseudonocardiaceae</taxon>
        <taxon>Lentzea</taxon>
    </lineage>
</organism>
<dbReference type="EMBL" id="FNET01000001">
    <property type="protein sequence ID" value="SDJ03867.1"/>
    <property type="molecule type" value="Genomic_DNA"/>
</dbReference>
<evidence type="ECO:0000256" key="1">
    <source>
        <dbReference type="SAM" id="SignalP"/>
    </source>
</evidence>